<proteinExistence type="predicted"/>
<feature type="signal peptide" evidence="2">
    <location>
        <begin position="1"/>
        <end position="21"/>
    </location>
</feature>
<dbReference type="RefSeq" id="XP_010481484.1">
    <property type="nucleotide sequence ID" value="XM_010483182.2"/>
</dbReference>
<reference evidence="4" key="1">
    <citation type="journal article" date="2014" name="Nat. Commun.">
        <title>The emerging biofuel crop Camelina sativa retains a highly undifferentiated hexaploid genome structure.</title>
        <authorList>
            <person name="Kagale S."/>
            <person name="Koh C."/>
            <person name="Nixon J."/>
            <person name="Bollina V."/>
            <person name="Clarke W.E."/>
            <person name="Tuteja R."/>
            <person name="Spillane C."/>
            <person name="Robinson S.J."/>
            <person name="Links M.G."/>
            <person name="Clarke C."/>
            <person name="Higgins E.E."/>
            <person name="Huebert T."/>
            <person name="Sharpe A.G."/>
            <person name="Parkin I.A."/>
        </authorList>
    </citation>
    <scope>NUCLEOTIDE SEQUENCE [LARGE SCALE GENOMIC DNA]</scope>
    <source>
        <strain evidence="4">cv. DH55</strain>
    </source>
</reference>
<evidence type="ECO:0000256" key="2">
    <source>
        <dbReference type="SAM" id="SignalP"/>
    </source>
</evidence>
<feature type="domain" description="Neprosin PEP catalytic" evidence="3">
    <location>
        <begin position="158"/>
        <end position="411"/>
    </location>
</feature>
<feature type="region of interest" description="Disordered" evidence="1">
    <location>
        <begin position="84"/>
        <end position="136"/>
    </location>
</feature>
<keyword evidence="4" id="KW-1185">Reference proteome</keyword>
<evidence type="ECO:0000313" key="5">
    <source>
        <dbReference type="RefSeq" id="XP_010481484.1"/>
    </source>
</evidence>
<feature type="chain" id="PRO_5045159105" evidence="2">
    <location>
        <begin position="22"/>
        <end position="411"/>
    </location>
</feature>
<evidence type="ECO:0000259" key="3">
    <source>
        <dbReference type="PROSITE" id="PS52045"/>
    </source>
</evidence>
<evidence type="ECO:0000313" key="4">
    <source>
        <dbReference type="Proteomes" id="UP000694864"/>
    </source>
</evidence>
<feature type="compositionally biased region" description="Basic residues" evidence="1">
    <location>
        <begin position="116"/>
        <end position="136"/>
    </location>
</feature>
<protein>
    <submittedName>
        <fullName evidence="5">Uncharacterized protein LOC104760279</fullName>
    </submittedName>
</protein>
<dbReference type="Pfam" id="PF14365">
    <property type="entry name" value="Neprosin_AP"/>
    <property type="match status" value="1"/>
</dbReference>
<organism evidence="4 5">
    <name type="scientific">Camelina sativa</name>
    <name type="common">False flax</name>
    <name type="synonym">Myagrum sativum</name>
    <dbReference type="NCBI Taxonomy" id="90675"/>
    <lineage>
        <taxon>Eukaryota</taxon>
        <taxon>Viridiplantae</taxon>
        <taxon>Streptophyta</taxon>
        <taxon>Embryophyta</taxon>
        <taxon>Tracheophyta</taxon>
        <taxon>Spermatophyta</taxon>
        <taxon>Magnoliopsida</taxon>
        <taxon>eudicotyledons</taxon>
        <taxon>Gunneridae</taxon>
        <taxon>Pentapetalae</taxon>
        <taxon>rosids</taxon>
        <taxon>malvids</taxon>
        <taxon>Brassicales</taxon>
        <taxon>Brassicaceae</taxon>
        <taxon>Camelineae</taxon>
        <taxon>Camelina</taxon>
    </lineage>
</organism>
<dbReference type="PANTHER" id="PTHR31589:SF248">
    <property type="entry name" value="CARBOXYL-TERMINAL PROTEINASE-LIKE PROTEIN (DUF239)-RELATED"/>
    <property type="match status" value="1"/>
</dbReference>
<reference evidence="5" key="2">
    <citation type="submission" date="2025-08" db="UniProtKB">
        <authorList>
            <consortium name="RefSeq"/>
        </authorList>
    </citation>
    <scope>IDENTIFICATION</scope>
    <source>
        <tissue evidence="5">Leaf</tissue>
    </source>
</reference>
<dbReference type="InterPro" id="IPR053168">
    <property type="entry name" value="Glutamic_endopeptidase"/>
</dbReference>
<dbReference type="Pfam" id="PF03080">
    <property type="entry name" value="Neprosin"/>
    <property type="match status" value="1"/>
</dbReference>
<dbReference type="InterPro" id="IPR004314">
    <property type="entry name" value="Neprosin"/>
</dbReference>
<dbReference type="Proteomes" id="UP000694864">
    <property type="component" value="Chromosome 18"/>
</dbReference>
<dbReference type="PROSITE" id="PS52045">
    <property type="entry name" value="NEPROSIN_PEP_CD"/>
    <property type="match status" value="1"/>
</dbReference>
<accession>A0ABM0X6I9</accession>
<dbReference type="GeneID" id="104760279"/>
<evidence type="ECO:0000256" key="1">
    <source>
        <dbReference type="SAM" id="MobiDB-lite"/>
    </source>
</evidence>
<gene>
    <name evidence="5" type="primary">LOC104760279</name>
</gene>
<name>A0ABM0X6I9_CAMSA</name>
<dbReference type="PANTHER" id="PTHR31589">
    <property type="entry name" value="PROTEIN, PUTATIVE (DUF239)-RELATED-RELATED"/>
    <property type="match status" value="1"/>
</dbReference>
<sequence length="411" mass="46448">MASLWLKLVFSLSLIGLNCMAKSTLHQETEIECVSINKQSALQHPLMKNHRIQTRPSRELLSMLSTSNGNILGEIDLKGSEECPKGQVPIHKPKTNLTDNLIHPQQLPKEGSRLLKQTRRGKEQKRKNRLRTKTKSKPISSAMFSQKNKNQHRRPTLFTETHLHYAIVKTFLNTTNKWRGAQALFNINKPIVAQNQFSKAWIWLNYIQGSVTSSIQFGWAVHRKLYPDDRPRLTTFWTSDRNQKGCYNALCPGGYVQIHKSIYPGMVYNHINVPGGKQNTVHLSVAEDPVTKNWVLTIGSTMIGYWPRQGHMAEGASEVYFGGFAGSSDLSQPTTTSPPMGTGAFPTRDLSRSCFMKQLKYVLSDYTVVDINSNEVEAYVDNRKCYGVMFLKYVDFDSRETLTFGGPGGQC</sequence>
<dbReference type="InterPro" id="IPR025521">
    <property type="entry name" value="Neprosin_propep"/>
</dbReference>
<dbReference type="Gene3D" id="3.90.1320.10">
    <property type="entry name" value="Outer-capsid protein sigma 3, large lobe"/>
    <property type="match status" value="1"/>
</dbReference>
<keyword evidence="2" id="KW-0732">Signal</keyword>